<dbReference type="Pfam" id="PF01551">
    <property type="entry name" value="Peptidase_M23"/>
    <property type="match status" value="1"/>
</dbReference>
<organism evidence="2 3">
    <name type="scientific">Aureibaculum marinum</name>
    <dbReference type="NCBI Taxonomy" id="2487930"/>
    <lineage>
        <taxon>Bacteria</taxon>
        <taxon>Pseudomonadati</taxon>
        <taxon>Bacteroidota</taxon>
        <taxon>Flavobacteriia</taxon>
        <taxon>Flavobacteriales</taxon>
        <taxon>Flavobacteriaceae</taxon>
        <taxon>Aureibaculum</taxon>
    </lineage>
</organism>
<dbReference type="SUPFAM" id="SSF54106">
    <property type="entry name" value="LysM domain"/>
    <property type="match status" value="1"/>
</dbReference>
<dbReference type="SUPFAM" id="SSF51261">
    <property type="entry name" value="Duplicated hybrid motif"/>
    <property type="match status" value="1"/>
</dbReference>
<dbReference type="SMART" id="SM00257">
    <property type="entry name" value="LysM"/>
    <property type="match status" value="1"/>
</dbReference>
<dbReference type="Gene3D" id="2.70.70.10">
    <property type="entry name" value="Glucose Permease (Domain IIA)"/>
    <property type="match status" value="1"/>
</dbReference>
<dbReference type="Pfam" id="PF01476">
    <property type="entry name" value="LysM"/>
    <property type="match status" value="1"/>
</dbReference>
<dbReference type="InterPro" id="IPR050570">
    <property type="entry name" value="Cell_wall_metabolism_enzyme"/>
</dbReference>
<accession>A0A3N4NUD5</accession>
<dbReference type="Gene3D" id="3.10.350.10">
    <property type="entry name" value="LysM domain"/>
    <property type="match status" value="1"/>
</dbReference>
<name>A0A3N4NUD5_9FLAO</name>
<evidence type="ECO:0000313" key="2">
    <source>
        <dbReference type="EMBL" id="RPD97948.1"/>
    </source>
</evidence>
<reference evidence="2 3" key="1">
    <citation type="submission" date="2018-11" db="EMBL/GenBank/DDBJ databases">
        <title>Aureibaculum marinum gen. nov., sp. nov., a member of the family Flavobacteriaceae isolated from the Bohai Sea.</title>
        <authorList>
            <person name="Ji X."/>
        </authorList>
    </citation>
    <scope>NUCLEOTIDE SEQUENCE [LARGE SCALE GENOMIC DNA]</scope>
    <source>
        <strain evidence="2 3">BH-SD17</strain>
    </source>
</reference>
<dbReference type="RefSeq" id="WP_123897307.1">
    <property type="nucleotide sequence ID" value="NZ_RPFJ01000008.1"/>
</dbReference>
<dbReference type="PANTHER" id="PTHR21666">
    <property type="entry name" value="PEPTIDASE-RELATED"/>
    <property type="match status" value="1"/>
</dbReference>
<dbReference type="Proteomes" id="UP000270856">
    <property type="component" value="Unassembled WGS sequence"/>
</dbReference>
<comment type="caution">
    <text evidence="2">The sequence shown here is derived from an EMBL/GenBank/DDBJ whole genome shotgun (WGS) entry which is preliminary data.</text>
</comment>
<feature type="domain" description="LysM" evidence="1">
    <location>
        <begin position="262"/>
        <end position="306"/>
    </location>
</feature>
<dbReference type="EMBL" id="RPFJ01000008">
    <property type="protein sequence ID" value="RPD97948.1"/>
    <property type="molecule type" value="Genomic_DNA"/>
</dbReference>
<dbReference type="OrthoDB" id="9805070at2"/>
<dbReference type="CDD" id="cd00118">
    <property type="entry name" value="LysM"/>
    <property type="match status" value="1"/>
</dbReference>
<dbReference type="PROSITE" id="PS51782">
    <property type="entry name" value="LYSM"/>
    <property type="match status" value="1"/>
</dbReference>
<dbReference type="AlphaFoldDB" id="A0A3N4NUD5"/>
<dbReference type="InterPro" id="IPR018392">
    <property type="entry name" value="LysM"/>
</dbReference>
<sequence>MKRFFPLVFLTIFSYTSYGQNKAIDPLFIKNLEKKINTHINFLSKESLDLIVNYSSENPNLNEYWDNSRYNPFPIPIKNIHFQLLFRDSLYVSPIPTDRKVITSRFGWRHRRPHKGIDIDLVTGDTVTSMLDGKVRYVKYSRGHGKTVIVRHSNGLELVYAHLSKQLVKENQLVFKGQPIGLGGTTGNARGSHLHLEAIYKGNYINPDYLFDFGNKNRIRNKELWVTNKWTSPHLHSSRRQSKIVIANSFEEAELQKVAPVKTHKIRKGDTLSGIANKYGVSISAICKANGIKRNTTLRIGRRLIIGLP</sequence>
<protein>
    <submittedName>
        <fullName evidence="2">LysM peptidoglycan-binding domain-containing protein</fullName>
    </submittedName>
</protein>
<dbReference type="GO" id="GO:0004222">
    <property type="term" value="F:metalloendopeptidase activity"/>
    <property type="evidence" value="ECO:0007669"/>
    <property type="project" value="TreeGrafter"/>
</dbReference>
<keyword evidence="3" id="KW-1185">Reference proteome</keyword>
<dbReference type="InterPro" id="IPR016047">
    <property type="entry name" value="M23ase_b-sheet_dom"/>
</dbReference>
<evidence type="ECO:0000313" key="3">
    <source>
        <dbReference type="Proteomes" id="UP000270856"/>
    </source>
</evidence>
<proteinExistence type="predicted"/>
<evidence type="ECO:0000259" key="1">
    <source>
        <dbReference type="PROSITE" id="PS51782"/>
    </source>
</evidence>
<dbReference type="InterPro" id="IPR036779">
    <property type="entry name" value="LysM_dom_sf"/>
</dbReference>
<dbReference type="InterPro" id="IPR011055">
    <property type="entry name" value="Dup_hybrid_motif"/>
</dbReference>
<gene>
    <name evidence="2" type="ORF">EGM88_07215</name>
</gene>
<dbReference type="PANTHER" id="PTHR21666:SF270">
    <property type="entry name" value="MUREIN HYDROLASE ACTIVATOR ENVC"/>
    <property type="match status" value="1"/>
</dbReference>
<dbReference type="CDD" id="cd12797">
    <property type="entry name" value="M23_peptidase"/>
    <property type="match status" value="1"/>
</dbReference>